<dbReference type="RefSeq" id="WP_234240507.1">
    <property type="nucleotide sequence ID" value="NZ_JABFTS010000009.1"/>
</dbReference>
<sequence>MPDNNRDNLIERARRLDMLASPELKEWLGLTRQADRLRRDLSNVRVQGRFVAAVAQHGSPSEALRALRLEVQALTERLEEAAAAGMEVEQGRGELDALLNPITSALISKGRQLRERQAALGGERGEIERNRQRRQRAINDLVAAGLPRRMADRQAKPGIADIEALEHELAEIPGEIERNGALLTSYAGRVELYLAETTHEEEAA</sequence>
<comment type="caution">
    <text evidence="1">The sequence shown here is derived from an EMBL/GenBank/DDBJ whole genome shotgun (WGS) entry which is preliminary data.</text>
</comment>
<name>A0AAW4YX02_9GAMM</name>
<dbReference type="AlphaFoldDB" id="A0AAW4YX02"/>
<evidence type="ECO:0000313" key="1">
    <source>
        <dbReference type="EMBL" id="MCE8053168.1"/>
    </source>
</evidence>
<dbReference type="EMBL" id="JABFTS010000009">
    <property type="protein sequence ID" value="MCE8053168.1"/>
    <property type="molecule type" value="Genomic_DNA"/>
</dbReference>
<protein>
    <submittedName>
        <fullName evidence="1">Uncharacterized protein</fullName>
    </submittedName>
</protein>
<gene>
    <name evidence="1" type="ORF">HOP61_17900</name>
</gene>
<reference evidence="1" key="2">
    <citation type="journal article" date="2021" name="Front. Microbiol.">
        <title>Aerobic Denitrification and Heterotrophic Sulfur Oxidation in the Genus Halomonas Revealed by Six Novel Species Characterizations and Genome-Based Analysis.</title>
        <authorList>
            <person name="Wang L."/>
            <person name="Shao Z."/>
        </authorList>
    </citation>
    <scope>NUCLEOTIDE SEQUENCE</scope>
    <source>
        <strain evidence="1">MCCC 1A05776</strain>
    </source>
</reference>
<proteinExistence type="predicted"/>
<organism evidence="1 2">
    <name type="scientific">Billgrantia desiderata</name>
    <dbReference type="NCBI Taxonomy" id="52021"/>
    <lineage>
        <taxon>Bacteria</taxon>
        <taxon>Pseudomonadati</taxon>
        <taxon>Pseudomonadota</taxon>
        <taxon>Gammaproteobacteria</taxon>
        <taxon>Oceanospirillales</taxon>
        <taxon>Halomonadaceae</taxon>
        <taxon>Billgrantia</taxon>
    </lineage>
</organism>
<dbReference type="Proteomes" id="UP001320178">
    <property type="component" value="Unassembled WGS sequence"/>
</dbReference>
<accession>A0AAW4YX02</accession>
<evidence type="ECO:0000313" key="2">
    <source>
        <dbReference type="Proteomes" id="UP001320178"/>
    </source>
</evidence>
<reference evidence="1" key="1">
    <citation type="submission" date="2020-05" db="EMBL/GenBank/DDBJ databases">
        <authorList>
            <person name="Wang L."/>
            <person name="Shao Z."/>
        </authorList>
    </citation>
    <scope>NUCLEOTIDE SEQUENCE</scope>
    <source>
        <strain evidence="1">MCCC 1A05776</strain>
    </source>
</reference>